<organism evidence="1 2">
    <name type="scientific">Bosea robiniae</name>
    <dbReference type="NCBI Taxonomy" id="1036780"/>
    <lineage>
        <taxon>Bacteria</taxon>
        <taxon>Pseudomonadati</taxon>
        <taxon>Pseudomonadota</taxon>
        <taxon>Alphaproteobacteria</taxon>
        <taxon>Hyphomicrobiales</taxon>
        <taxon>Boseaceae</taxon>
        <taxon>Bosea</taxon>
    </lineage>
</organism>
<name>A0ABY0P2W5_9HYPH</name>
<comment type="caution">
    <text evidence="1">The sequence shown here is derived from an EMBL/GenBank/DDBJ whole genome shotgun (WGS) entry which is preliminary data.</text>
</comment>
<accession>A0ABY0P2W5</accession>
<keyword evidence="2" id="KW-1185">Reference proteome</keyword>
<gene>
    <name evidence="1" type="ORF">SAMN05421844_105172</name>
</gene>
<evidence type="ECO:0000313" key="1">
    <source>
        <dbReference type="EMBL" id="SDG75281.1"/>
    </source>
</evidence>
<protein>
    <submittedName>
        <fullName evidence="1">Uncharacterized protein</fullName>
    </submittedName>
</protein>
<sequence length="197" mass="22038">MIDGKWRLIDTTYGAYWTEDTIGKAPFALAATDDIINDEKIRKNVSFNTALMPYSLYETFLNVDRFNYLSNKPDIVRGEAGTVGIDLTGNSGAENFNNIPNYVGDNVAGRPFTGLEYDLDPEEKTKPIDLTIEVSGASITGDKPAWVCVDAQCRKFDKDVKLVSFRTRAPDRLYIKTENDVAFVVMKSITWKVEQGS</sequence>
<evidence type="ECO:0000313" key="2">
    <source>
        <dbReference type="Proteomes" id="UP000199468"/>
    </source>
</evidence>
<dbReference type="EMBL" id="FNBZ01000005">
    <property type="protein sequence ID" value="SDG75281.1"/>
    <property type="molecule type" value="Genomic_DNA"/>
</dbReference>
<dbReference type="Proteomes" id="UP000199468">
    <property type="component" value="Unassembled WGS sequence"/>
</dbReference>
<reference evidence="1 2" key="1">
    <citation type="submission" date="2016-10" db="EMBL/GenBank/DDBJ databases">
        <authorList>
            <person name="Varghese N."/>
            <person name="Submissions S."/>
        </authorList>
    </citation>
    <scope>NUCLEOTIDE SEQUENCE [LARGE SCALE GENOMIC DNA]</scope>
    <source>
        <strain evidence="1 2">DSM 26672</strain>
    </source>
</reference>
<proteinExistence type="predicted"/>